<keyword evidence="4" id="KW-1185">Reference proteome</keyword>
<comment type="caution">
    <text evidence="3">The sequence shown here is derived from an EMBL/GenBank/DDBJ whole genome shotgun (WGS) entry which is preliminary data.</text>
</comment>
<evidence type="ECO:0000313" key="3">
    <source>
        <dbReference type="EMBL" id="PWA03947.1"/>
    </source>
</evidence>
<reference evidence="3 4" key="1">
    <citation type="submission" date="2018-04" db="EMBL/GenBank/DDBJ databases">
        <title>Flavobacterium sp. nov., isolated from glacier ice.</title>
        <authorList>
            <person name="Liu Q."/>
            <person name="Xin Y.-H."/>
        </authorList>
    </citation>
    <scope>NUCLEOTIDE SEQUENCE [LARGE SCALE GENOMIC DNA]</scope>
    <source>
        <strain evidence="3 4">RB1R5</strain>
    </source>
</reference>
<protein>
    <recommendedName>
        <fullName evidence="2">HTH cro/C1-type domain-containing protein</fullName>
    </recommendedName>
</protein>
<dbReference type="InterPro" id="IPR010982">
    <property type="entry name" value="Lambda_DNA-bd_dom_sf"/>
</dbReference>
<dbReference type="CDD" id="cd00093">
    <property type="entry name" value="HTH_XRE"/>
    <property type="match status" value="1"/>
</dbReference>
<dbReference type="RefSeq" id="WP_116725890.1">
    <property type="nucleotide sequence ID" value="NZ_QCZI01000024.1"/>
</dbReference>
<evidence type="ECO:0000256" key="1">
    <source>
        <dbReference type="ARBA" id="ARBA00023125"/>
    </source>
</evidence>
<sequence length="121" mass="13866">MEIKDISSNIKKFRELKNLTREHLAGELDMSVSGYSKIERGEIDLTVSKLQKIADVLDVSVSEILNFDATTIFNISNNHQVQNLGNKENHNINNSNEVDDYTKKYILMLENEIERLKVKVA</sequence>
<dbReference type="PANTHER" id="PTHR46797">
    <property type="entry name" value="HTH-TYPE TRANSCRIPTIONAL REGULATOR"/>
    <property type="match status" value="1"/>
</dbReference>
<dbReference type="EMBL" id="QCZI01000024">
    <property type="protein sequence ID" value="PWA03947.1"/>
    <property type="molecule type" value="Genomic_DNA"/>
</dbReference>
<dbReference type="PROSITE" id="PS50943">
    <property type="entry name" value="HTH_CROC1"/>
    <property type="match status" value="1"/>
</dbReference>
<keyword evidence="1" id="KW-0238">DNA-binding</keyword>
<dbReference type="Pfam" id="PF01381">
    <property type="entry name" value="HTH_3"/>
    <property type="match status" value="1"/>
</dbReference>
<dbReference type="AlphaFoldDB" id="A0A2U1JFR4"/>
<dbReference type="PANTHER" id="PTHR46797:SF1">
    <property type="entry name" value="METHYLPHOSPHONATE SYNTHASE"/>
    <property type="match status" value="1"/>
</dbReference>
<dbReference type="Proteomes" id="UP000245449">
    <property type="component" value="Unassembled WGS sequence"/>
</dbReference>
<dbReference type="GO" id="GO:0003677">
    <property type="term" value="F:DNA binding"/>
    <property type="evidence" value="ECO:0007669"/>
    <property type="project" value="UniProtKB-KW"/>
</dbReference>
<dbReference type="OrthoDB" id="798409at2"/>
<gene>
    <name evidence="3" type="ORF">DB895_13470</name>
</gene>
<dbReference type="GO" id="GO:0005829">
    <property type="term" value="C:cytosol"/>
    <property type="evidence" value="ECO:0007669"/>
    <property type="project" value="TreeGrafter"/>
</dbReference>
<evidence type="ECO:0000313" key="4">
    <source>
        <dbReference type="Proteomes" id="UP000245449"/>
    </source>
</evidence>
<organism evidence="3 4">
    <name type="scientific">Flavobacterium psychrotolerans</name>
    <dbReference type="NCBI Taxonomy" id="2169410"/>
    <lineage>
        <taxon>Bacteria</taxon>
        <taxon>Pseudomonadati</taxon>
        <taxon>Bacteroidota</taxon>
        <taxon>Flavobacteriia</taxon>
        <taxon>Flavobacteriales</taxon>
        <taxon>Flavobacteriaceae</taxon>
        <taxon>Flavobacterium</taxon>
    </lineage>
</organism>
<dbReference type="Gene3D" id="1.10.260.40">
    <property type="entry name" value="lambda repressor-like DNA-binding domains"/>
    <property type="match status" value="1"/>
</dbReference>
<name>A0A2U1JFR4_9FLAO</name>
<accession>A0A2U1JFR4</accession>
<dbReference type="InterPro" id="IPR050807">
    <property type="entry name" value="TransReg_Diox_bact_type"/>
</dbReference>
<dbReference type="GO" id="GO:0003700">
    <property type="term" value="F:DNA-binding transcription factor activity"/>
    <property type="evidence" value="ECO:0007669"/>
    <property type="project" value="TreeGrafter"/>
</dbReference>
<feature type="domain" description="HTH cro/C1-type" evidence="2">
    <location>
        <begin position="10"/>
        <end position="64"/>
    </location>
</feature>
<dbReference type="InterPro" id="IPR001387">
    <property type="entry name" value="Cro/C1-type_HTH"/>
</dbReference>
<dbReference type="SUPFAM" id="SSF47413">
    <property type="entry name" value="lambda repressor-like DNA-binding domains"/>
    <property type="match status" value="1"/>
</dbReference>
<evidence type="ECO:0000259" key="2">
    <source>
        <dbReference type="PROSITE" id="PS50943"/>
    </source>
</evidence>
<proteinExistence type="predicted"/>
<dbReference type="SMART" id="SM00530">
    <property type="entry name" value="HTH_XRE"/>
    <property type="match status" value="1"/>
</dbReference>